<dbReference type="EC" id="6.1.1.15" evidence="2"/>
<dbReference type="InterPro" id="IPR036621">
    <property type="entry name" value="Anticodon-bd_dom_sf"/>
</dbReference>
<dbReference type="EMBL" id="JBHSXN010000001">
    <property type="protein sequence ID" value="MFC6951408.1"/>
    <property type="molecule type" value="Genomic_DNA"/>
</dbReference>
<evidence type="ECO:0000256" key="3">
    <source>
        <dbReference type="ARBA" id="ARBA00022598"/>
    </source>
</evidence>
<keyword evidence="4" id="KW-0547">Nucleotide-binding</keyword>
<name>A0ABD5VCK4_9EURY</name>
<gene>
    <name evidence="11" type="ORF">ACFQGB_00910</name>
</gene>
<dbReference type="PANTHER" id="PTHR42753">
    <property type="entry name" value="MITOCHONDRIAL RIBOSOME PROTEIN L39/PROLYL-TRNA LIGASE FAMILY MEMBER"/>
    <property type="match status" value="1"/>
</dbReference>
<evidence type="ECO:0000256" key="7">
    <source>
        <dbReference type="ARBA" id="ARBA00023146"/>
    </source>
</evidence>
<evidence type="ECO:0000256" key="8">
    <source>
        <dbReference type="ARBA" id="ARBA00029731"/>
    </source>
</evidence>
<protein>
    <recommendedName>
        <fullName evidence="2">proline--tRNA ligase</fullName>
        <ecNumber evidence="2">6.1.1.15</ecNumber>
    </recommendedName>
    <alternativeName>
        <fullName evidence="8">Prolyl-tRNA synthetase</fullName>
    </alternativeName>
</protein>
<evidence type="ECO:0000256" key="2">
    <source>
        <dbReference type="ARBA" id="ARBA00012831"/>
    </source>
</evidence>
<keyword evidence="12" id="KW-1185">Reference proteome</keyword>
<evidence type="ECO:0000256" key="5">
    <source>
        <dbReference type="ARBA" id="ARBA00022840"/>
    </source>
</evidence>
<evidence type="ECO:0000256" key="9">
    <source>
        <dbReference type="ARBA" id="ARBA00047671"/>
    </source>
</evidence>
<dbReference type="Proteomes" id="UP001596395">
    <property type="component" value="Unassembled WGS sequence"/>
</dbReference>
<reference evidence="11 12" key="1">
    <citation type="journal article" date="2019" name="Int. J. Syst. Evol. Microbiol.">
        <title>The Global Catalogue of Microorganisms (GCM) 10K type strain sequencing project: providing services to taxonomists for standard genome sequencing and annotation.</title>
        <authorList>
            <consortium name="The Broad Institute Genomics Platform"/>
            <consortium name="The Broad Institute Genome Sequencing Center for Infectious Disease"/>
            <person name="Wu L."/>
            <person name="Ma J."/>
        </authorList>
    </citation>
    <scope>NUCLEOTIDE SEQUENCE [LARGE SCALE GENOMIC DNA]</scope>
    <source>
        <strain evidence="11 12">GX26</strain>
    </source>
</reference>
<dbReference type="InterPro" id="IPR002314">
    <property type="entry name" value="aa-tRNA-synt_IIb"/>
</dbReference>
<dbReference type="InterPro" id="IPR050062">
    <property type="entry name" value="Pro-tRNA_synthetase"/>
</dbReference>
<dbReference type="SUPFAM" id="SSF55681">
    <property type="entry name" value="Class II aaRS and biotin synthetases"/>
    <property type="match status" value="1"/>
</dbReference>
<feature type="domain" description="Aminoacyl-transfer RNA synthetases class-II family profile" evidence="10">
    <location>
        <begin position="46"/>
        <end position="343"/>
    </location>
</feature>
<dbReference type="Gene3D" id="3.30.930.10">
    <property type="entry name" value="Bira Bifunctional Protein, Domain 2"/>
    <property type="match status" value="1"/>
</dbReference>
<dbReference type="RefSeq" id="WP_336348443.1">
    <property type="nucleotide sequence ID" value="NZ_JAZAQL010000001.1"/>
</dbReference>
<evidence type="ECO:0000313" key="11">
    <source>
        <dbReference type="EMBL" id="MFC6951408.1"/>
    </source>
</evidence>
<dbReference type="GO" id="GO:0005737">
    <property type="term" value="C:cytoplasm"/>
    <property type="evidence" value="ECO:0007669"/>
    <property type="project" value="UniProtKB-SubCell"/>
</dbReference>
<comment type="catalytic activity">
    <reaction evidence="9">
        <text>tRNA(Pro) + L-proline + ATP = L-prolyl-tRNA(Pro) + AMP + diphosphate</text>
        <dbReference type="Rhea" id="RHEA:14305"/>
        <dbReference type="Rhea" id="RHEA-COMP:9700"/>
        <dbReference type="Rhea" id="RHEA-COMP:9702"/>
        <dbReference type="ChEBI" id="CHEBI:30616"/>
        <dbReference type="ChEBI" id="CHEBI:33019"/>
        <dbReference type="ChEBI" id="CHEBI:60039"/>
        <dbReference type="ChEBI" id="CHEBI:78442"/>
        <dbReference type="ChEBI" id="CHEBI:78532"/>
        <dbReference type="ChEBI" id="CHEBI:456215"/>
        <dbReference type="EC" id="6.1.1.15"/>
    </reaction>
</comment>
<dbReference type="AlphaFoldDB" id="A0ABD5VCK4"/>
<dbReference type="InterPro" id="IPR004154">
    <property type="entry name" value="Anticodon-bd"/>
</dbReference>
<sequence>MRRSDAFLATSREDRGEERDDVRLAVRAGLVRQFGSGLYGFAPTGERVRQKIIDVVAAEMDAIGGQRVSLPQLNYRDVWEESGRWGSFEGEMFRLENRDGVEMCLAPSHEEGVVHLVDGVVRSYDDLPLLVYQIESKHRDDHARNGLLRTKEFTMKDAYSLHATEAGLRETYREVRAAYCRIFDALGLDVVVCDADNSVMGGSASEEFVAPVDEDGTLDLVACERDDCRFGVTDEHPEFGAYRREDGEAVDGTDRGGTSGVCPDCGGALAATEGVEVGHVFQLGTHYSDAMNLAVDTADGDRARVEMGSYGIGITRIVQTLCLQHADADGCRWPVTDRGTVAPYEVAVVPLAYEGDVRRAADRVHDELEAAGVDCLLFDDRDQTIGERFAESDLLGVPTKVVLGNHYADTGEVELETRDGDTRYRALDAAIAELAG</sequence>
<dbReference type="InterPro" id="IPR006195">
    <property type="entry name" value="aa-tRNA-synth_II"/>
</dbReference>
<dbReference type="InterPro" id="IPR045864">
    <property type="entry name" value="aa-tRNA-synth_II/BPL/LPL"/>
</dbReference>
<keyword evidence="7" id="KW-0030">Aminoacyl-tRNA synthetase</keyword>
<dbReference type="InterPro" id="IPR002316">
    <property type="entry name" value="Pro-tRNA-ligase_IIa"/>
</dbReference>
<evidence type="ECO:0000313" key="12">
    <source>
        <dbReference type="Proteomes" id="UP001596395"/>
    </source>
</evidence>
<evidence type="ECO:0000256" key="6">
    <source>
        <dbReference type="ARBA" id="ARBA00022917"/>
    </source>
</evidence>
<evidence type="ECO:0000256" key="1">
    <source>
        <dbReference type="ARBA" id="ARBA00004496"/>
    </source>
</evidence>
<evidence type="ECO:0000259" key="10">
    <source>
        <dbReference type="PROSITE" id="PS50862"/>
    </source>
</evidence>
<keyword evidence="6" id="KW-0648">Protein biosynthesis</keyword>
<dbReference type="PRINTS" id="PR01046">
    <property type="entry name" value="TRNASYNTHPRO"/>
</dbReference>
<evidence type="ECO:0000256" key="4">
    <source>
        <dbReference type="ARBA" id="ARBA00022741"/>
    </source>
</evidence>
<keyword evidence="3 11" id="KW-0436">Ligase</keyword>
<dbReference type="Pfam" id="PF00587">
    <property type="entry name" value="tRNA-synt_2b"/>
    <property type="match status" value="1"/>
</dbReference>
<dbReference type="GO" id="GO:0006412">
    <property type="term" value="P:translation"/>
    <property type="evidence" value="ECO:0007669"/>
    <property type="project" value="UniProtKB-KW"/>
</dbReference>
<dbReference type="GO" id="GO:0005524">
    <property type="term" value="F:ATP binding"/>
    <property type="evidence" value="ECO:0007669"/>
    <property type="project" value="UniProtKB-KW"/>
</dbReference>
<accession>A0ABD5VCK4</accession>
<dbReference type="PANTHER" id="PTHR42753:SF2">
    <property type="entry name" value="PROLINE--TRNA LIGASE"/>
    <property type="match status" value="1"/>
</dbReference>
<comment type="subcellular location">
    <subcellularLocation>
        <location evidence="1">Cytoplasm</location>
    </subcellularLocation>
</comment>
<dbReference type="Gene3D" id="3.40.50.800">
    <property type="entry name" value="Anticodon-binding domain"/>
    <property type="match status" value="1"/>
</dbReference>
<dbReference type="PROSITE" id="PS50862">
    <property type="entry name" value="AA_TRNA_LIGASE_II"/>
    <property type="match status" value="1"/>
</dbReference>
<comment type="caution">
    <text evidence="11">The sequence shown here is derived from an EMBL/GenBank/DDBJ whole genome shotgun (WGS) entry which is preliminary data.</text>
</comment>
<dbReference type="GO" id="GO:0004827">
    <property type="term" value="F:proline-tRNA ligase activity"/>
    <property type="evidence" value="ECO:0007669"/>
    <property type="project" value="UniProtKB-EC"/>
</dbReference>
<keyword evidence="5" id="KW-0067">ATP-binding</keyword>
<dbReference type="SUPFAM" id="SSF52954">
    <property type="entry name" value="Class II aaRS ABD-related"/>
    <property type="match status" value="1"/>
</dbReference>
<dbReference type="Pfam" id="PF03129">
    <property type="entry name" value="HGTP_anticodon"/>
    <property type="match status" value="1"/>
</dbReference>
<organism evidence="11 12">
    <name type="scientific">Halorubellus litoreus</name>
    <dbReference type="NCBI Taxonomy" id="755308"/>
    <lineage>
        <taxon>Archaea</taxon>
        <taxon>Methanobacteriati</taxon>
        <taxon>Methanobacteriota</taxon>
        <taxon>Stenosarchaea group</taxon>
        <taxon>Halobacteria</taxon>
        <taxon>Halobacteriales</taxon>
        <taxon>Halorubellaceae</taxon>
        <taxon>Halorubellus</taxon>
    </lineage>
</organism>
<proteinExistence type="predicted"/>